<evidence type="ECO:0000256" key="2">
    <source>
        <dbReference type="ARBA" id="ARBA00005300"/>
    </source>
</evidence>
<evidence type="ECO:0000256" key="6">
    <source>
        <dbReference type="ARBA" id="ARBA00022759"/>
    </source>
</evidence>
<dbReference type="Gene3D" id="3.30.420.10">
    <property type="entry name" value="Ribonuclease H-like superfamily/Ribonuclease H"/>
    <property type="match status" value="1"/>
</dbReference>
<evidence type="ECO:0000256" key="3">
    <source>
        <dbReference type="ARBA" id="ARBA00012180"/>
    </source>
</evidence>
<comment type="catalytic activity">
    <reaction evidence="1">
        <text>Endonucleolytic cleavage to 5'-phosphomonoester.</text>
        <dbReference type="EC" id="3.1.26.4"/>
    </reaction>
</comment>
<evidence type="ECO:0000256" key="5">
    <source>
        <dbReference type="ARBA" id="ARBA00022723"/>
    </source>
</evidence>
<dbReference type="PANTHER" id="PTHR10642:SF26">
    <property type="entry name" value="RIBONUCLEASE H1"/>
    <property type="match status" value="1"/>
</dbReference>
<organism evidence="10">
    <name type="scientific">Aspergillus niger</name>
    <dbReference type="NCBI Taxonomy" id="5061"/>
    <lineage>
        <taxon>Eukaryota</taxon>
        <taxon>Fungi</taxon>
        <taxon>Dikarya</taxon>
        <taxon>Ascomycota</taxon>
        <taxon>Pezizomycotina</taxon>
        <taxon>Eurotiomycetes</taxon>
        <taxon>Eurotiomycetidae</taxon>
        <taxon>Eurotiales</taxon>
        <taxon>Aspergillaceae</taxon>
        <taxon>Aspergillus</taxon>
        <taxon>Aspergillus subgen. Circumdati</taxon>
    </lineage>
</organism>
<dbReference type="GO" id="GO:0004523">
    <property type="term" value="F:RNA-DNA hybrid ribonuclease activity"/>
    <property type="evidence" value="ECO:0007669"/>
    <property type="project" value="UniProtKB-EC"/>
</dbReference>
<dbReference type="SUPFAM" id="SSF53098">
    <property type="entry name" value="Ribonuclease H-like"/>
    <property type="match status" value="1"/>
</dbReference>
<gene>
    <name evidence="10" type="ORF">An12g03040</name>
</gene>
<dbReference type="KEGG" id="ang:An12g03040"/>
<sequence length="366" mass="40887">MRIHWISNHAMKWILVSKSVHNNSSFPLIAGTSDKNGLAGRMAEAHVANITETTEDFDIEDDFDDLQNDDDDNDDGSEKSSHAHLDQLYLPNPSYTSNSAAVPLPSSSIYRTSSSPSYRLPVLTAVDQSSHTVIASILHPPTLRVGTGRVLPTKFNPPYPDDTPQSLFPPGVRVDSVPQVHRFIRRNNPRQLLLYTKGTCLNNGEAQPRGGCGVVYRSAVDLPEGKMNHFKIPLEIKGPSGRKNPHTSDRAELRAVIAACRFRCWTGEGFNKLVIATDSEYVVEGATCWVQGWIQRGWKTRTGNPVNNRDLWECLLGELERWYDHGMEIQFWQIPRECNTDAARLAEQAALETPARMFGDVSGYMV</sequence>
<comment type="similarity">
    <text evidence="2">Belongs to the RNase H family.</text>
</comment>
<dbReference type="InterPro" id="IPR012337">
    <property type="entry name" value="RNaseH-like_sf"/>
</dbReference>
<keyword evidence="4" id="KW-0540">Nuclease</keyword>
<dbReference type="RefSeq" id="XP_001395382.3">
    <property type="nucleotide sequence ID" value="XM_001395345.3"/>
</dbReference>
<evidence type="ECO:0000259" key="9">
    <source>
        <dbReference type="PROSITE" id="PS50879"/>
    </source>
</evidence>
<dbReference type="GeneID" id="4985654"/>
<evidence type="ECO:0000256" key="4">
    <source>
        <dbReference type="ARBA" id="ARBA00022722"/>
    </source>
</evidence>
<dbReference type="AlphaFoldDB" id="A0AAJ6VRG8"/>
<dbReference type="InterPro" id="IPR002156">
    <property type="entry name" value="RNaseH_domain"/>
</dbReference>
<keyword evidence="5" id="KW-0479">Metal-binding</keyword>
<dbReference type="EC" id="3.1.26.4" evidence="3"/>
<dbReference type="PANTHER" id="PTHR10642">
    <property type="entry name" value="RIBONUCLEASE H1"/>
    <property type="match status" value="1"/>
</dbReference>
<keyword evidence="6" id="KW-0255">Endonuclease</keyword>
<reference evidence="10" key="1">
    <citation type="submission" date="2025-02" db="EMBL/GenBank/DDBJ databases">
        <authorList>
            <consortium name="NCBI Genome Project"/>
        </authorList>
    </citation>
    <scope>NUCLEOTIDE SEQUENCE</scope>
</reference>
<dbReference type="InterPro" id="IPR050092">
    <property type="entry name" value="RNase_H"/>
</dbReference>
<keyword evidence="7" id="KW-0378">Hydrolase</keyword>
<evidence type="ECO:0000256" key="8">
    <source>
        <dbReference type="SAM" id="MobiDB-lite"/>
    </source>
</evidence>
<protein>
    <recommendedName>
        <fullName evidence="3">ribonuclease H</fullName>
        <ecNumber evidence="3">3.1.26.4</ecNumber>
    </recommendedName>
</protein>
<dbReference type="Pfam" id="PF00075">
    <property type="entry name" value="RNase_H"/>
    <property type="match status" value="1"/>
</dbReference>
<reference evidence="10" key="2">
    <citation type="submission" date="2025-08" db="UniProtKB">
        <authorList>
            <consortium name="RefSeq"/>
        </authorList>
    </citation>
    <scope>IDENTIFICATION</scope>
</reference>
<proteinExistence type="inferred from homology"/>
<feature type="domain" description="RNase H type-1" evidence="9">
    <location>
        <begin position="188"/>
        <end position="351"/>
    </location>
</feature>
<dbReference type="VEuPathDB" id="FungiDB:An12g03040"/>
<dbReference type="InterPro" id="IPR036397">
    <property type="entry name" value="RNaseH_sf"/>
</dbReference>
<feature type="compositionally biased region" description="Acidic residues" evidence="8">
    <location>
        <begin position="61"/>
        <end position="75"/>
    </location>
</feature>
<dbReference type="PROSITE" id="PS50879">
    <property type="entry name" value="RNASE_H_1"/>
    <property type="match status" value="1"/>
</dbReference>
<evidence type="ECO:0000256" key="1">
    <source>
        <dbReference type="ARBA" id="ARBA00000077"/>
    </source>
</evidence>
<evidence type="ECO:0000313" key="10">
    <source>
        <dbReference type="RefSeq" id="XP_001395382.3"/>
    </source>
</evidence>
<accession>A0AAJ6VRG8</accession>
<name>A0AAJ6VRG8_ASPNG</name>
<dbReference type="CDD" id="cd13934">
    <property type="entry name" value="RNase_H_Dikarya_like"/>
    <property type="match status" value="1"/>
</dbReference>
<evidence type="ECO:0000256" key="7">
    <source>
        <dbReference type="ARBA" id="ARBA00022801"/>
    </source>
</evidence>
<feature type="region of interest" description="Disordered" evidence="8">
    <location>
        <begin position="61"/>
        <end position="82"/>
    </location>
</feature>
<dbReference type="GO" id="GO:0046872">
    <property type="term" value="F:metal ion binding"/>
    <property type="evidence" value="ECO:0007669"/>
    <property type="project" value="UniProtKB-KW"/>
</dbReference>